<accession>A0ABP9CGK9</accession>
<keyword evidence="4 14" id="KW-1003">Cell membrane</keyword>
<dbReference type="InterPro" id="IPR050059">
    <property type="entry name" value="ATP_synthase_B_chain"/>
</dbReference>
<evidence type="ECO:0000256" key="12">
    <source>
        <dbReference type="ARBA" id="ARBA00025198"/>
    </source>
</evidence>
<evidence type="ECO:0000256" key="13">
    <source>
        <dbReference type="ARBA" id="ARBA00025830"/>
    </source>
</evidence>
<keyword evidence="5 14" id="KW-0138">CF(0)</keyword>
<dbReference type="RefSeq" id="WP_345422735.1">
    <property type="nucleotide sequence ID" value="NZ_BAABHO010000058.1"/>
</dbReference>
<comment type="subcellular location">
    <subcellularLocation>
        <location evidence="1 14">Cell membrane</location>
        <topology evidence="1 14">Single-pass membrane protein</topology>
    </subcellularLocation>
</comment>
<evidence type="ECO:0000256" key="8">
    <source>
        <dbReference type="ARBA" id="ARBA00022989"/>
    </source>
</evidence>
<comment type="caution">
    <text evidence="17">The sequence shown here is derived from an EMBL/GenBank/DDBJ whole genome shotgun (WGS) entry which is preliminary data.</text>
</comment>
<proteinExistence type="inferred from homology"/>
<evidence type="ECO:0000256" key="7">
    <source>
        <dbReference type="ARBA" id="ARBA00022781"/>
    </source>
</evidence>
<evidence type="ECO:0000256" key="16">
    <source>
        <dbReference type="SAM" id="MobiDB-lite"/>
    </source>
</evidence>
<dbReference type="InterPro" id="IPR002146">
    <property type="entry name" value="ATP_synth_b/b'su_bac/chlpt"/>
</dbReference>
<evidence type="ECO:0000256" key="6">
    <source>
        <dbReference type="ARBA" id="ARBA00022692"/>
    </source>
</evidence>
<evidence type="ECO:0000256" key="5">
    <source>
        <dbReference type="ARBA" id="ARBA00022547"/>
    </source>
</evidence>
<keyword evidence="3 14" id="KW-0813">Transport</keyword>
<evidence type="ECO:0000256" key="9">
    <source>
        <dbReference type="ARBA" id="ARBA00023065"/>
    </source>
</evidence>
<comment type="function">
    <text evidence="12 14">F(1)F(0) ATP synthase produces ATP from ADP in the presence of a proton or sodium gradient. F-type ATPases consist of two structural domains, F(1) containing the extramembraneous catalytic core and F(0) containing the membrane proton channel, linked together by a central stalk and a peripheral stalk. During catalysis, ATP synthesis in the catalytic domain of F(1) is coupled via a rotary mechanism of the central stalk subunits to proton translocation.</text>
</comment>
<organism evidence="17 18">
    <name type="scientific">Actinomycetospora chlora</name>
    <dbReference type="NCBI Taxonomy" id="663608"/>
    <lineage>
        <taxon>Bacteria</taxon>
        <taxon>Bacillati</taxon>
        <taxon>Actinomycetota</taxon>
        <taxon>Actinomycetes</taxon>
        <taxon>Pseudonocardiales</taxon>
        <taxon>Pseudonocardiaceae</taxon>
        <taxon>Actinomycetospora</taxon>
    </lineage>
</organism>
<comment type="similarity">
    <text evidence="2 14 15">Belongs to the ATPase B chain family.</text>
</comment>
<evidence type="ECO:0000256" key="10">
    <source>
        <dbReference type="ARBA" id="ARBA00023136"/>
    </source>
</evidence>
<evidence type="ECO:0000256" key="2">
    <source>
        <dbReference type="ARBA" id="ARBA00005513"/>
    </source>
</evidence>
<dbReference type="NCBIfam" id="TIGR01144">
    <property type="entry name" value="ATP_synt_b"/>
    <property type="match status" value="1"/>
</dbReference>
<name>A0ABP9CGK9_9PSEU</name>
<evidence type="ECO:0000256" key="11">
    <source>
        <dbReference type="ARBA" id="ARBA00023310"/>
    </source>
</evidence>
<evidence type="ECO:0000256" key="4">
    <source>
        <dbReference type="ARBA" id="ARBA00022475"/>
    </source>
</evidence>
<keyword evidence="18" id="KW-1185">Reference proteome</keyword>
<keyword evidence="7 14" id="KW-0375">Hydrogen ion transport</keyword>
<feature type="transmembrane region" description="Helical" evidence="14">
    <location>
        <begin position="18"/>
        <end position="37"/>
    </location>
</feature>
<dbReference type="CDD" id="cd06503">
    <property type="entry name" value="ATP-synt_Fo_b"/>
    <property type="match status" value="1"/>
</dbReference>
<evidence type="ECO:0000313" key="17">
    <source>
        <dbReference type="EMBL" id="GAA4807662.1"/>
    </source>
</evidence>
<dbReference type="PANTHER" id="PTHR33445:SF1">
    <property type="entry name" value="ATP SYNTHASE SUBUNIT B"/>
    <property type="match status" value="1"/>
</dbReference>
<feature type="compositionally biased region" description="Basic and acidic residues" evidence="16">
    <location>
        <begin position="81"/>
        <end position="109"/>
    </location>
</feature>
<keyword evidence="11 14" id="KW-0066">ATP synthesis</keyword>
<feature type="region of interest" description="Disordered" evidence="16">
    <location>
        <begin position="81"/>
        <end position="132"/>
    </location>
</feature>
<evidence type="ECO:0000313" key="18">
    <source>
        <dbReference type="Proteomes" id="UP001500928"/>
    </source>
</evidence>
<dbReference type="InterPro" id="IPR005864">
    <property type="entry name" value="ATP_synth_F0_bsu_bac"/>
</dbReference>
<keyword evidence="6 14" id="KW-0812">Transmembrane</keyword>
<feature type="compositionally biased region" description="Basic and acidic residues" evidence="16">
    <location>
        <begin position="116"/>
        <end position="132"/>
    </location>
</feature>
<sequence>MTLASGGYFVLTPIWHEIVIGLIAFGALYLVMSRVLLPRLEKVYAERHDRIEGGFERAEQARAEARRVQAEYRTRITDAREEATRIRDAAREEGQRRHDEVLASAREEAAQSVQQGREELSSQRSEVASELRPDVARLSRQLAGRLLGREVGDDEYRQTVDEYLGQPA</sequence>
<dbReference type="Proteomes" id="UP001500928">
    <property type="component" value="Unassembled WGS sequence"/>
</dbReference>
<evidence type="ECO:0000256" key="15">
    <source>
        <dbReference type="RuleBase" id="RU003848"/>
    </source>
</evidence>
<dbReference type="HAMAP" id="MF_01398">
    <property type="entry name" value="ATP_synth_b_bprime"/>
    <property type="match status" value="1"/>
</dbReference>
<dbReference type="EMBL" id="BAABHO010000058">
    <property type="protein sequence ID" value="GAA4807662.1"/>
    <property type="molecule type" value="Genomic_DNA"/>
</dbReference>
<comment type="subunit">
    <text evidence="13 14">F-type ATPases have 2 components, F(1) - the catalytic core - and F(0) - the membrane proton channel. F(1) has five subunits: alpha(3), beta(3), gamma(1), delta(1), epsilon(1). F(0) has three main subunits: a(1), b(2) and c(10-14). The alpha and beta chains form an alternating ring which encloses part of the gamma chain. F(1) is attached to F(0) by a central stalk formed by the gamma and epsilon chains, while a peripheral stalk is formed by the delta and b chains.</text>
</comment>
<evidence type="ECO:0000256" key="3">
    <source>
        <dbReference type="ARBA" id="ARBA00022448"/>
    </source>
</evidence>
<evidence type="ECO:0000256" key="1">
    <source>
        <dbReference type="ARBA" id="ARBA00004162"/>
    </source>
</evidence>
<keyword evidence="8 14" id="KW-1133">Transmembrane helix</keyword>
<comment type="function">
    <text evidence="14">Component of the F(0) channel, it forms part of the peripheral stalk, linking F(1) to F(0).</text>
</comment>
<keyword evidence="10 14" id="KW-0472">Membrane</keyword>
<reference evidence="18" key="1">
    <citation type="journal article" date="2019" name="Int. J. Syst. Evol. Microbiol.">
        <title>The Global Catalogue of Microorganisms (GCM) 10K type strain sequencing project: providing services to taxonomists for standard genome sequencing and annotation.</title>
        <authorList>
            <consortium name="The Broad Institute Genomics Platform"/>
            <consortium name="The Broad Institute Genome Sequencing Center for Infectious Disease"/>
            <person name="Wu L."/>
            <person name="Ma J."/>
        </authorList>
    </citation>
    <scope>NUCLEOTIDE SEQUENCE [LARGE SCALE GENOMIC DNA]</scope>
    <source>
        <strain evidence="18">JCM 17979</strain>
    </source>
</reference>
<evidence type="ECO:0000256" key="14">
    <source>
        <dbReference type="HAMAP-Rule" id="MF_01398"/>
    </source>
</evidence>
<dbReference type="SUPFAM" id="SSF81573">
    <property type="entry name" value="F1F0 ATP synthase subunit B, membrane domain"/>
    <property type="match status" value="1"/>
</dbReference>
<dbReference type="PANTHER" id="PTHR33445">
    <property type="entry name" value="ATP SYNTHASE SUBUNIT B', CHLOROPLASTIC"/>
    <property type="match status" value="1"/>
</dbReference>
<protein>
    <recommendedName>
        <fullName evidence="14">ATP synthase subunit b</fullName>
    </recommendedName>
    <alternativeName>
        <fullName evidence="14">ATP synthase F(0) sector subunit b</fullName>
    </alternativeName>
    <alternativeName>
        <fullName evidence="14">ATPase subunit I</fullName>
    </alternativeName>
    <alternativeName>
        <fullName evidence="14">F-type ATPase subunit b</fullName>
        <shortName evidence="14">F-ATPase subunit b</shortName>
    </alternativeName>
</protein>
<dbReference type="Pfam" id="PF00430">
    <property type="entry name" value="ATP-synt_B"/>
    <property type="match status" value="1"/>
</dbReference>
<dbReference type="InterPro" id="IPR028987">
    <property type="entry name" value="ATP_synth_B-like_membr_sf"/>
</dbReference>
<keyword evidence="9 14" id="KW-0406">Ion transport</keyword>
<gene>
    <name evidence="14" type="primary">atpF</name>
    <name evidence="17" type="ORF">GCM10023200_51620</name>
</gene>